<dbReference type="Pfam" id="PF08447">
    <property type="entry name" value="PAS_3"/>
    <property type="match status" value="2"/>
</dbReference>
<dbReference type="Pfam" id="PF07536">
    <property type="entry name" value="HWE_HK"/>
    <property type="match status" value="1"/>
</dbReference>
<evidence type="ECO:0000259" key="16">
    <source>
        <dbReference type="PROSITE" id="PS50112"/>
    </source>
</evidence>
<keyword evidence="13" id="KW-0157">Chromophore</keyword>
<feature type="domain" description="PAS" evidence="16">
    <location>
        <begin position="143"/>
        <end position="215"/>
    </location>
</feature>
<feature type="domain" description="PAC" evidence="17">
    <location>
        <begin position="219"/>
        <end position="272"/>
    </location>
</feature>
<keyword evidence="7" id="KW-0288">FMN</keyword>
<organism evidence="18 19">
    <name type="scientific">Parvularcula maris</name>
    <dbReference type="NCBI Taxonomy" id="2965077"/>
    <lineage>
        <taxon>Bacteria</taxon>
        <taxon>Pseudomonadati</taxon>
        <taxon>Pseudomonadota</taxon>
        <taxon>Alphaproteobacteria</taxon>
        <taxon>Parvularculales</taxon>
        <taxon>Parvularculaceae</taxon>
        <taxon>Parvularcula</taxon>
    </lineage>
</organism>
<dbReference type="SMART" id="SM00091">
    <property type="entry name" value="PAS"/>
    <property type="match status" value="2"/>
</dbReference>
<keyword evidence="5" id="KW-0716">Sensory transduction</keyword>
<dbReference type="RefSeq" id="WP_256620329.1">
    <property type="nucleotide sequence ID" value="NZ_JANIBC010000018.1"/>
</dbReference>
<dbReference type="GO" id="GO:0004673">
    <property type="term" value="F:protein histidine kinase activity"/>
    <property type="evidence" value="ECO:0007669"/>
    <property type="project" value="UniProtKB-EC"/>
</dbReference>
<dbReference type="InterPro" id="IPR013655">
    <property type="entry name" value="PAS_fold_3"/>
</dbReference>
<keyword evidence="10" id="KW-0547">Nucleotide-binding</keyword>
<dbReference type="CDD" id="cd00130">
    <property type="entry name" value="PAS"/>
    <property type="match status" value="2"/>
</dbReference>
<dbReference type="SMART" id="SM00911">
    <property type="entry name" value="HWE_HK"/>
    <property type="match status" value="1"/>
</dbReference>
<comment type="caution">
    <text evidence="18">The sequence shown here is derived from an EMBL/GenBank/DDBJ whole genome shotgun (WGS) entry which is preliminary data.</text>
</comment>
<dbReference type="Proteomes" id="UP001142610">
    <property type="component" value="Unassembled WGS sequence"/>
</dbReference>
<dbReference type="Gene3D" id="3.30.450.20">
    <property type="entry name" value="PAS domain"/>
    <property type="match status" value="2"/>
</dbReference>
<dbReference type="GO" id="GO:0009881">
    <property type="term" value="F:photoreceptor activity"/>
    <property type="evidence" value="ECO:0007669"/>
    <property type="project" value="UniProtKB-KW"/>
</dbReference>
<evidence type="ECO:0000256" key="5">
    <source>
        <dbReference type="ARBA" id="ARBA00022606"/>
    </source>
</evidence>
<sequence>MPTKAGTDVENLTLAAALAAAKGVGTFDWLVSEDVVRVDGRIAELYGLDPKRSGEDGLPVEDYLNCIHEDDRPRVEATLQSAVADVEDYQIEYRIVQPDGTDVWCRAQGQVMSNEDGGPAVRVVGVVIDIDDAKRTNLAVEIKEAQLEAVLEGAGLGSWTWSIETGQVRYNERWAGMLGYRLEELEQTFDQFERLLHPGDRERAKRALDAHLCGDAPTYSEEIRLRHKEGRWVWVKTTGAVTYRNDQGTPLVASGTHEDISLRREQEAALAQAKAQVELALREVNHRVQNLFALVPALVSLSANETDDAGELADKIRSRVGALARSHSLTLNAYNRDEGVDLESLVAAVLEPYAVSRAESGFAVQGPHVRLNEGEANAASLTLHELATNAAKHGALSVPEGRVSIDWEVLTGAADTPIMALRWLERAGPAVVGPPSRQGFGTRLIDSLIRSLRGEISRNWAEDGLTVDVRFPLIGAVGEVAAEGNGGL</sequence>
<evidence type="ECO:0000256" key="1">
    <source>
        <dbReference type="ARBA" id="ARBA00000085"/>
    </source>
</evidence>
<evidence type="ECO:0000256" key="3">
    <source>
        <dbReference type="ARBA" id="ARBA00022543"/>
    </source>
</evidence>
<keyword evidence="19" id="KW-1185">Reference proteome</keyword>
<keyword evidence="3" id="KW-0600">Photoreceptor protein</keyword>
<proteinExistence type="predicted"/>
<dbReference type="AlphaFoldDB" id="A0A9X2RL30"/>
<evidence type="ECO:0000256" key="9">
    <source>
        <dbReference type="ARBA" id="ARBA00022737"/>
    </source>
</evidence>
<dbReference type="InterPro" id="IPR035965">
    <property type="entry name" value="PAS-like_dom_sf"/>
</dbReference>
<evidence type="ECO:0000256" key="10">
    <source>
        <dbReference type="ARBA" id="ARBA00022741"/>
    </source>
</evidence>
<evidence type="ECO:0000256" key="15">
    <source>
        <dbReference type="ARBA" id="ARBA00023170"/>
    </source>
</evidence>
<dbReference type="InterPro" id="IPR000700">
    <property type="entry name" value="PAS-assoc_C"/>
</dbReference>
<evidence type="ECO:0000256" key="13">
    <source>
        <dbReference type="ARBA" id="ARBA00022991"/>
    </source>
</evidence>
<dbReference type="InterPro" id="IPR000014">
    <property type="entry name" value="PAS"/>
</dbReference>
<evidence type="ECO:0000256" key="12">
    <source>
        <dbReference type="ARBA" id="ARBA00022840"/>
    </source>
</evidence>
<dbReference type="SUPFAM" id="SSF55785">
    <property type="entry name" value="PYP-like sensor domain (PAS domain)"/>
    <property type="match status" value="2"/>
</dbReference>
<dbReference type="SMART" id="SM00086">
    <property type="entry name" value="PAC"/>
    <property type="match status" value="2"/>
</dbReference>
<dbReference type="PROSITE" id="PS50113">
    <property type="entry name" value="PAC"/>
    <property type="match status" value="2"/>
</dbReference>
<keyword evidence="14" id="KW-0843">Virulence</keyword>
<keyword evidence="12" id="KW-0067">ATP-binding</keyword>
<evidence type="ECO:0000256" key="2">
    <source>
        <dbReference type="ARBA" id="ARBA00012438"/>
    </source>
</evidence>
<evidence type="ECO:0000256" key="14">
    <source>
        <dbReference type="ARBA" id="ARBA00023026"/>
    </source>
</evidence>
<dbReference type="GO" id="GO:0005524">
    <property type="term" value="F:ATP binding"/>
    <property type="evidence" value="ECO:0007669"/>
    <property type="project" value="UniProtKB-KW"/>
</dbReference>
<accession>A0A9X2RL30</accession>
<dbReference type="PROSITE" id="PS50112">
    <property type="entry name" value="PAS"/>
    <property type="match status" value="1"/>
</dbReference>
<evidence type="ECO:0000256" key="11">
    <source>
        <dbReference type="ARBA" id="ARBA00022777"/>
    </source>
</evidence>
<dbReference type="EMBL" id="JANIBC010000018">
    <property type="protein sequence ID" value="MCQ8186408.1"/>
    <property type="molecule type" value="Genomic_DNA"/>
</dbReference>
<reference evidence="18" key="1">
    <citation type="submission" date="2022-07" db="EMBL/GenBank/DDBJ databases">
        <title>Parvularcula maris sp. nov., an algicidal bacterium isolated from seawater.</title>
        <authorList>
            <person name="Li F."/>
        </authorList>
    </citation>
    <scope>NUCLEOTIDE SEQUENCE</scope>
    <source>
        <strain evidence="18">BGMRC 0090</strain>
    </source>
</reference>
<keyword evidence="6" id="KW-0285">Flavoprotein</keyword>
<evidence type="ECO:0000256" key="7">
    <source>
        <dbReference type="ARBA" id="ARBA00022643"/>
    </source>
</evidence>
<dbReference type="Gene3D" id="3.30.565.10">
    <property type="entry name" value="Histidine kinase-like ATPase, C-terminal domain"/>
    <property type="match status" value="1"/>
</dbReference>
<dbReference type="InterPro" id="IPR011102">
    <property type="entry name" value="Sig_transdc_His_kinase_HWE"/>
</dbReference>
<keyword evidence="15" id="KW-0675">Receptor</keyword>
<evidence type="ECO:0000313" key="18">
    <source>
        <dbReference type="EMBL" id="MCQ8186408.1"/>
    </source>
</evidence>
<evidence type="ECO:0000256" key="4">
    <source>
        <dbReference type="ARBA" id="ARBA00022553"/>
    </source>
</evidence>
<evidence type="ECO:0000313" key="19">
    <source>
        <dbReference type="Proteomes" id="UP001142610"/>
    </source>
</evidence>
<dbReference type="PANTHER" id="PTHR41523">
    <property type="entry name" value="TWO-COMPONENT SYSTEM SENSOR PROTEIN"/>
    <property type="match status" value="1"/>
</dbReference>
<keyword evidence="4" id="KW-0597">Phosphoprotein</keyword>
<comment type="catalytic activity">
    <reaction evidence="1">
        <text>ATP + protein L-histidine = ADP + protein N-phospho-L-histidine.</text>
        <dbReference type="EC" id="2.7.13.3"/>
    </reaction>
</comment>
<evidence type="ECO:0000256" key="6">
    <source>
        <dbReference type="ARBA" id="ARBA00022630"/>
    </source>
</evidence>
<gene>
    <name evidence="18" type="ORF">NOG11_13565</name>
</gene>
<dbReference type="Gene3D" id="2.10.70.100">
    <property type="match status" value="1"/>
</dbReference>
<keyword evidence="11" id="KW-0418">Kinase</keyword>
<keyword evidence="9" id="KW-0677">Repeat</keyword>
<name>A0A9X2RL30_9PROT</name>
<dbReference type="EC" id="2.7.13.3" evidence="2"/>
<protein>
    <recommendedName>
        <fullName evidence="2">histidine kinase</fullName>
        <ecNumber evidence="2">2.7.13.3</ecNumber>
    </recommendedName>
</protein>
<keyword evidence="8" id="KW-0808">Transferase</keyword>
<dbReference type="PANTHER" id="PTHR41523:SF8">
    <property type="entry name" value="ETHYLENE RESPONSE SENSOR PROTEIN"/>
    <property type="match status" value="1"/>
</dbReference>
<evidence type="ECO:0000259" key="17">
    <source>
        <dbReference type="PROSITE" id="PS50113"/>
    </source>
</evidence>
<dbReference type="NCBIfam" id="TIGR00229">
    <property type="entry name" value="sensory_box"/>
    <property type="match status" value="2"/>
</dbReference>
<dbReference type="InterPro" id="IPR001610">
    <property type="entry name" value="PAC"/>
</dbReference>
<feature type="domain" description="PAC" evidence="17">
    <location>
        <begin position="89"/>
        <end position="142"/>
    </location>
</feature>
<evidence type="ECO:0000256" key="8">
    <source>
        <dbReference type="ARBA" id="ARBA00022679"/>
    </source>
</evidence>
<dbReference type="InterPro" id="IPR036890">
    <property type="entry name" value="HATPase_C_sf"/>
</dbReference>